<dbReference type="NCBIfam" id="TIGR02532">
    <property type="entry name" value="IV_pilin_GFxxxE"/>
    <property type="match status" value="1"/>
</dbReference>
<gene>
    <name evidence="2" type="ORF">LJ739_00960</name>
</gene>
<comment type="caution">
    <text evidence="2">The sequence shown here is derived from an EMBL/GenBank/DDBJ whole genome shotgun (WGS) entry which is preliminary data.</text>
</comment>
<dbReference type="Proteomes" id="UP001520878">
    <property type="component" value="Unassembled WGS sequence"/>
</dbReference>
<sequence>MQGLRRWPGFTLVELLVVLAIAGTIGALVGPNLFRALDSVTVESDLRTLRGTVKSLSHLAFINDRDISVKFSDDRMHYWYLDAPQRQQSLAFETLRFPLQEVKISRAGFPWPQQIRADAGNEATTVALLKGAQQ</sequence>
<feature type="transmembrane region" description="Helical" evidence="1">
    <location>
        <begin position="12"/>
        <end position="34"/>
    </location>
</feature>
<dbReference type="Gene3D" id="3.30.700.10">
    <property type="entry name" value="Glycoprotein, Type 4 Pilin"/>
    <property type="match status" value="1"/>
</dbReference>
<dbReference type="RefSeq" id="WP_229156722.1">
    <property type="nucleotide sequence ID" value="NZ_JAJEWP010000001.1"/>
</dbReference>
<dbReference type="InterPro" id="IPR045584">
    <property type="entry name" value="Pilin-like"/>
</dbReference>
<keyword evidence="1" id="KW-1133">Transmembrane helix</keyword>
<dbReference type="InterPro" id="IPR012902">
    <property type="entry name" value="N_methyl_site"/>
</dbReference>
<evidence type="ECO:0000256" key="1">
    <source>
        <dbReference type="SAM" id="Phobius"/>
    </source>
</evidence>
<name>A0ABS8G6G7_9ALTE</name>
<dbReference type="Pfam" id="PF07963">
    <property type="entry name" value="N_methyl"/>
    <property type="match status" value="1"/>
</dbReference>
<keyword evidence="3" id="KW-1185">Reference proteome</keyword>
<evidence type="ECO:0000313" key="3">
    <source>
        <dbReference type="Proteomes" id="UP001520878"/>
    </source>
</evidence>
<dbReference type="EMBL" id="JAJEWP010000001">
    <property type="protein sequence ID" value="MCC2614806.1"/>
    <property type="molecule type" value="Genomic_DNA"/>
</dbReference>
<evidence type="ECO:0000313" key="2">
    <source>
        <dbReference type="EMBL" id="MCC2614806.1"/>
    </source>
</evidence>
<accession>A0ABS8G6G7</accession>
<organism evidence="2 3">
    <name type="scientific">Fluctibacter halophilus</name>
    <dbReference type="NCBI Taxonomy" id="226011"/>
    <lineage>
        <taxon>Bacteria</taxon>
        <taxon>Pseudomonadati</taxon>
        <taxon>Pseudomonadota</taxon>
        <taxon>Gammaproteobacteria</taxon>
        <taxon>Alteromonadales</taxon>
        <taxon>Alteromonadaceae</taxon>
        <taxon>Fluctibacter</taxon>
    </lineage>
</organism>
<dbReference type="SUPFAM" id="SSF54523">
    <property type="entry name" value="Pili subunits"/>
    <property type="match status" value="1"/>
</dbReference>
<proteinExistence type="predicted"/>
<reference evidence="2 3" key="1">
    <citation type="submission" date="2021-10" db="EMBL/GenBank/DDBJ databases">
        <title>Draft genome of Aestuariibacter halophilus JC2043.</title>
        <authorList>
            <person name="Emsley S.A."/>
            <person name="Pfannmuller K.M."/>
            <person name="Ushijima B."/>
            <person name="Saw J.H."/>
            <person name="Videau P."/>
        </authorList>
    </citation>
    <scope>NUCLEOTIDE SEQUENCE [LARGE SCALE GENOMIC DNA]</scope>
    <source>
        <strain evidence="2 3">JC2043</strain>
    </source>
</reference>
<keyword evidence="1" id="KW-0472">Membrane</keyword>
<protein>
    <submittedName>
        <fullName evidence="2">Type II secretion system GspH family protein</fullName>
    </submittedName>
</protein>
<keyword evidence="1" id="KW-0812">Transmembrane</keyword>